<accession>A0A249XPZ9</accession>
<dbReference type="Pfam" id="PF12789">
    <property type="entry name" value="PTR"/>
    <property type="match status" value="2"/>
</dbReference>
<dbReference type="Proteomes" id="UP000222139">
    <property type="component" value="Segment"/>
</dbReference>
<reference evidence="1 2" key="1">
    <citation type="submission" date="2017-08" db="EMBL/GenBank/DDBJ databases">
        <authorList>
            <person name="Brighter K.A."/>
            <person name="Artiles-Hunter O.C."/>
            <person name="Baez-Marengo X."/>
            <person name="Bergman F.A."/>
            <person name="Bowers A.K."/>
            <person name="Bowes R.V."/>
            <person name="Bright-Dorman L."/>
            <person name="Colligon J.M."/>
            <person name="Davis B.R."/>
            <person name="Hagerty J.T."/>
            <person name="Harkins B.G."/>
            <person name="Li T."/>
            <person name="Melendez S."/>
            <person name="Mercanti M."/>
            <person name="Pemberton C."/>
            <person name="Perry K."/>
            <person name="Reynolds A.R."/>
            <person name="Ung C.A."/>
            <person name="Riddick T.A."/>
            <person name="Timmerman M.W."/>
            <person name="Jones N.L."/>
            <person name="Warner M.H."/>
            <person name="Garlena R.A."/>
            <person name="Russell D.A."/>
            <person name="Pope W.H."/>
            <person name="Jacobs-Sera D."/>
            <person name="Hendrix R.W."/>
            <person name="Hatfull G.F."/>
        </authorList>
    </citation>
    <scope>NUCLEOTIDE SEQUENCE [LARGE SCALE GENOMIC DNA]</scope>
</reference>
<proteinExistence type="predicted"/>
<gene>
    <name evidence="1" type="ORF">SEA_RITAG_23</name>
</gene>
<sequence>MFMAYDKQAWQNAPSTETPLSAAALNHMEDGIEDAHTLAESKADSEHTHVLADVTDVVATAGEVNVLAGATVSTGELNTLDGVTSNVQTQLDGKAATSHTHAASSITSGTLDIARIPLGNSGSTVCVGNDSRLSDQRTPLDGSVSSAKIASGSITNTHVSPSAAIAASKMSTGVQASLTKADGSVQKSGTAEGMWMGTTLPGTGTAGVLYVVVP</sequence>
<evidence type="ECO:0000313" key="2">
    <source>
        <dbReference type="Proteomes" id="UP000222139"/>
    </source>
</evidence>
<dbReference type="EMBL" id="MF668281">
    <property type="protein sequence ID" value="ASZ73799.1"/>
    <property type="molecule type" value="Genomic_DNA"/>
</dbReference>
<protein>
    <submittedName>
        <fullName evidence="1">Minor tail protein</fullName>
    </submittedName>
</protein>
<name>A0A249XPZ9_9CAUD</name>
<evidence type="ECO:0000313" key="1">
    <source>
        <dbReference type="EMBL" id="ASZ73799.1"/>
    </source>
</evidence>
<keyword evidence="2" id="KW-1185">Reference proteome</keyword>
<organism evidence="1 2">
    <name type="scientific">Mycobacterium phage RitaG</name>
    <dbReference type="NCBI Taxonomy" id="2027900"/>
    <lineage>
        <taxon>Viruses</taxon>
        <taxon>Duplodnaviria</taxon>
        <taxon>Heunggongvirae</taxon>
        <taxon>Uroviricota</taxon>
        <taxon>Caudoviricetes</taxon>
        <taxon>Gracegardnervirinae</taxon>
        <taxon>Cheoctovirus</taxon>
        <taxon>Cheoctovirus ritaG</taxon>
    </lineage>
</organism>